<dbReference type="AlphaFoldDB" id="A0A2M8PAG7"/>
<dbReference type="EMBL" id="PGTM01000345">
    <property type="protein sequence ID" value="PJF34553.1"/>
    <property type="molecule type" value="Genomic_DNA"/>
</dbReference>
<keyword evidence="1" id="KW-1133">Transmembrane helix</keyword>
<organism evidence="2 3">
    <name type="scientific">Candidatus Thermofonsia Clade 1 bacterium</name>
    <dbReference type="NCBI Taxonomy" id="2364210"/>
    <lineage>
        <taxon>Bacteria</taxon>
        <taxon>Bacillati</taxon>
        <taxon>Chloroflexota</taxon>
        <taxon>Candidatus Thermofontia</taxon>
        <taxon>Candidatus Thermofonsia Clade 1</taxon>
    </lineage>
</organism>
<feature type="transmembrane region" description="Helical" evidence="1">
    <location>
        <begin position="277"/>
        <end position="298"/>
    </location>
</feature>
<proteinExistence type="predicted"/>
<feature type="transmembrane region" description="Helical" evidence="1">
    <location>
        <begin position="150"/>
        <end position="177"/>
    </location>
</feature>
<sequence>MSVALVLMLNFPHHSFWYDEALTAYVATESWETLWRWCVEVDIQVPFHYIVLRLWSFVAGESEFALRLLSAFAILLSAAAAMQVGRRLGRHFSSSLGIVSGVLLALSLGTLWIAYEVRAYAFALMLFTWATAFLLAMLERPSPWRLIGYAALMAAALYTHYTALAGFVAHGLIGLIAALSKLKARHWHAAFQAVLPLILVALAFAPWAPIMIARGSADRSFYSGQVPPDLSLRVLTGFRVLGRQDDPEAALTWIGAYGILLTLGVLSGLALPALRRALAVALALSAPPIAITVLLLLINPKLTGRYFWTAWLGLDLVVAIAISVAISVLSRREGLRGSLALMAALALISLPSLSGERGTPPKSDFRGAYAHICTEGTPEDVILLRDGTLFVAHAYYGKLPPCQRPRRAISMPDALVPDVTRYLDLGTLQAKMREIAALRPPNVWIISWQADIMDPQALTFALLDAAGQHIEVRRMFGDVRLDRYTYIDFALLEQLAIEGPTTQADWFNIAPLPDGAKLLAMRLFAPKPAHVGDTIVVQAWWQRGARLLPTLRVSARLTTLDNGWLYAQVDQPPAGWKFWDDRWVDGVPAFGRYELVIGQDVPAGRHAVRYVIYDTEGAWQPITITLGEIEVVR</sequence>
<feature type="transmembrane region" description="Helical" evidence="1">
    <location>
        <begin position="120"/>
        <end position="138"/>
    </location>
</feature>
<feature type="transmembrane region" description="Helical" evidence="1">
    <location>
        <begin position="64"/>
        <end position="84"/>
    </location>
</feature>
<feature type="transmembrane region" description="Helical" evidence="1">
    <location>
        <begin position="310"/>
        <end position="329"/>
    </location>
</feature>
<name>A0A2M8PAG7_9CHLR</name>
<evidence type="ECO:0000313" key="3">
    <source>
        <dbReference type="Proteomes" id="UP000229681"/>
    </source>
</evidence>
<feature type="transmembrane region" description="Helical" evidence="1">
    <location>
        <begin position="189"/>
        <end position="213"/>
    </location>
</feature>
<keyword evidence="1" id="KW-0812">Transmembrane</keyword>
<comment type="caution">
    <text evidence="2">The sequence shown here is derived from an EMBL/GenBank/DDBJ whole genome shotgun (WGS) entry which is preliminary data.</text>
</comment>
<accession>A0A2M8PAG7</accession>
<keyword evidence="1" id="KW-0472">Membrane</keyword>
<feature type="transmembrane region" description="Helical" evidence="1">
    <location>
        <begin position="249"/>
        <end position="271"/>
    </location>
</feature>
<dbReference type="Proteomes" id="UP000229681">
    <property type="component" value="Unassembled WGS sequence"/>
</dbReference>
<protein>
    <submittedName>
        <fullName evidence="2">Uncharacterized protein</fullName>
    </submittedName>
</protein>
<reference evidence="2 3" key="1">
    <citation type="submission" date="2017-11" db="EMBL/GenBank/DDBJ databases">
        <title>Evolution of Phototrophy in the Chloroflexi Phylum Driven by Horizontal Gene Transfer.</title>
        <authorList>
            <person name="Ward L.M."/>
            <person name="Hemp J."/>
            <person name="Shih P.M."/>
            <person name="Mcglynn S.E."/>
            <person name="Fischer W."/>
        </authorList>
    </citation>
    <scope>NUCLEOTIDE SEQUENCE [LARGE SCALE GENOMIC DNA]</scope>
    <source>
        <strain evidence="2">JP3_13</strain>
    </source>
</reference>
<gene>
    <name evidence="2" type="ORF">CUN49_15100</name>
</gene>
<evidence type="ECO:0000256" key="1">
    <source>
        <dbReference type="SAM" id="Phobius"/>
    </source>
</evidence>
<evidence type="ECO:0000313" key="2">
    <source>
        <dbReference type="EMBL" id="PJF34553.1"/>
    </source>
</evidence>
<feature type="transmembrane region" description="Helical" evidence="1">
    <location>
        <begin position="335"/>
        <end position="353"/>
    </location>
</feature>
<feature type="transmembrane region" description="Helical" evidence="1">
    <location>
        <begin position="96"/>
        <end position="114"/>
    </location>
</feature>